<reference evidence="5" key="1">
    <citation type="journal article" date="2019" name="Sci. Rep.">
        <title>Draft genome of Tanacetum cinerariifolium, the natural source of mosquito coil.</title>
        <authorList>
            <person name="Yamashiro T."/>
            <person name="Shiraishi A."/>
            <person name="Satake H."/>
            <person name="Nakayama K."/>
        </authorList>
    </citation>
    <scope>NUCLEOTIDE SEQUENCE</scope>
</reference>
<dbReference type="PANTHER" id="PTHR37984:SF5">
    <property type="entry name" value="PROTEIN NYNRIN-LIKE"/>
    <property type="match status" value="1"/>
</dbReference>
<keyword evidence="1" id="KW-0511">Multifunctional enzyme</keyword>
<sequence length="1158" mass="132366">MIFKIDYAMKHFYSNDDTCFSIDVIDEILEEDFDALLHEESKILHSIEGTLLEEEIFAEFNEFMAMIADEYSKSESDTEEPSFKKITIHIVYKIKTSLEEPPMDLELKPLPDNLEYVFLKEPSFLPVIIYSKLSTQNKNKLISVFKKHKEAFAWKTTDIPSMCPSFCKHKIQLLGDKKPVVQKQRSPWVCPIHCVPKKGGITVVTNENAKLVPTRTVTGWRLLKKDIPFEFNDECQKAFELLKEKLTCAPVIISPNENLLFELKCDASDFAVGAILGQKDGKNFHPIYFASKTFNPAQQKYTVTEKELMAVVFAFDKFRSYLILSKPIVHTDHSALKHLFKKQYAKPRLICWILLLKEFNIEIKDRKGTKNVAADHLSRIENDESSDDSEVDDNFPGETLMEINIENEPYGLVENTKRALKRILKKIVKDNPAIWSRKLDDALWAFRTAYKTPTETPVATMVDTRTMSELLQAPTEGHGDAIVIPAILAEIFELKVGLLSLTTNLKNDITIFQQRFDEKFSEARDHFKDLLRKCPHHGFSELHQIDTFYNALTQSDQDSLNAVADRNLLNRTPRDVLTIIENKSKEPNPRGDLKAITTQSGVSYEGPSIPPTTSSLPKEVEREPEVTKDKVQSTSSESTAYVQPPVIQVPILKPDVASKPNSKPLHFDISFADALLYMPKFASTFKNLLKLEECLALADLGDGINLMPLSVWKKLSLPELTPTCMTLELANRSVTYPVDVNPWVPLILRRPFLRTAQALIDVHGEELTLRVNDEAITFKVGHTSRYSCNYYEESVNRIDVIDVSCREYAQEVLGFSDSSTSGNPTPSDPIIASSSPSFTPFEGGDFILEEIEAFLQPPELKLKDLPSHLEYAFLKGTDKLPVIISKELKDEEKASLLKVLKSHKRAIEWKIFDIKGIDPRFYTHKILMEDDFKPAVQHQKGPWVSPVHCVPKKGGMIVVENEDNKLIPTRLVTGWRVCIDYRKLNDATRKDHFPLPFMDQMLERLTKNEYYCFLDGFSRYFKIPIDPQDQEKTTFTCPYGTFAYRRMPFGLCNAPGTFQRCVMAIFHDMIKETMEVFMDDFSVFRDSFSLCLFHLDKMLKRCKDTNLVLNWEKCHFIVKEGIFLDHKVSKSGIEVDRAKVDVIAKLPNPTSVKGVRSF</sequence>
<evidence type="ECO:0000259" key="4">
    <source>
        <dbReference type="Pfam" id="PF17919"/>
    </source>
</evidence>
<dbReference type="InterPro" id="IPR050951">
    <property type="entry name" value="Retrovirus_Pol_polyprotein"/>
</dbReference>
<dbReference type="SUPFAM" id="SSF56672">
    <property type="entry name" value="DNA/RNA polymerases"/>
    <property type="match status" value="2"/>
</dbReference>
<dbReference type="GO" id="GO:0003964">
    <property type="term" value="F:RNA-directed DNA polymerase activity"/>
    <property type="evidence" value="ECO:0007669"/>
    <property type="project" value="UniProtKB-KW"/>
</dbReference>
<organism evidence="5">
    <name type="scientific">Tanacetum cinerariifolium</name>
    <name type="common">Dalmatian daisy</name>
    <name type="synonym">Chrysanthemum cinerariifolium</name>
    <dbReference type="NCBI Taxonomy" id="118510"/>
    <lineage>
        <taxon>Eukaryota</taxon>
        <taxon>Viridiplantae</taxon>
        <taxon>Streptophyta</taxon>
        <taxon>Embryophyta</taxon>
        <taxon>Tracheophyta</taxon>
        <taxon>Spermatophyta</taxon>
        <taxon>Magnoliopsida</taxon>
        <taxon>eudicotyledons</taxon>
        <taxon>Gunneridae</taxon>
        <taxon>Pentapetalae</taxon>
        <taxon>asterids</taxon>
        <taxon>campanulids</taxon>
        <taxon>Asterales</taxon>
        <taxon>Asteraceae</taxon>
        <taxon>Asteroideae</taxon>
        <taxon>Anthemideae</taxon>
        <taxon>Anthemidinae</taxon>
        <taxon>Tanacetum</taxon>
    </lineage>
</organism>
<dbReference type="Pfam" id="PF17919">
    <property type="entry name" value="RT_RNaseH_2"/>
    <property type="match status" value="1"/>
</dbReference>
<comment type="caution">
    <text evidence="5">The sequence shown here is derived from an EMBL/GenBank/DDBJ whole genome shotgun (WGS) entry which is preliminary data.</text>
</comment>
<feature type="domain" description="Reverse transcriptase" evidence="3">
    <location>
        <begin position="972"/>
        <end position="1124"/>
    </location>
</feature>
<gene>
    <name evidence="5" type="ORF">Tci_040316</name>
</gene>
<name>A0A6L2M2V3_TANCI</name>
<dbReference type="InterPro" id="IPR043502">
    <property type="entry name" value="DNA/RNA_pol_sf"/>
</dbReference>
<dbReference type="Gene3D" id="3.10.10.10">
    <property type="entry name" value="HIV Type 1 Reverse Transcriptase, subunit A, domain 1"/>
    <property type="match status" value="1"/>
</dbReference>
<dbReference type="Gene3D" id="3.10.20.370">
    <property type="match status" value="1"/>
</dbReference>
<evidence type="ECO:0000256" key="1">
    <source>
        <dbReference type="ARBA" id="ARBA00023268"/>
    </source>
</evidence>
<dbReference type="InterPro" id="IPR041577">
    <property type="entry name" value="RT_RNaseH_2"/>
</dbReference>
<feature type="compositionally biased region" description="Basic and acidic residues" evidence="2">
    <location>
        <begin position="618"/>
        <end position="631"/>
    </location>
</feature>
<keyword evidence="5" id="KW-0695">RNA-directed DNA polymerase</keyword>
<evidence type="ECO:0000259" key="3">
    <source>
        <dbReference type="Pfam" id="PF00078"/>
    </source>
</evidence>
<proteinExistence type="predicted"/>
<evidence type="ECO:0000313" key="5">
    <source>
        <dbReference type="EMBL" id="GEU68338.1"/>
    </source>
</evidence>
<dbReference type="Gene3D" id="3.30.70.270">
    <property type="match status" value="1"/>
</dbReference>
<feature type="domain" description="Reverse transcriptase/retrotransposon-derived protein RNase H-like" evidence="4">
    <location>
        <begin position="231"/>
        <end position="326"/>
    </location>
</feature>
<feature type="compositionally biased region" description="Basic and acidic residues" evidence="2">
    <location>
        <begin position="584"/>
        <end position="593"/>
    </location>
</feature>
<dbReference type="CDD" id="cd01647">
    <property type="entry name" value="RT_LTR"/>
    <property type="match status" value="1"/>
</dbReference>
<dbReference type="Pfam" id="PF00078">
    <property type="entry name" value="RVT_1"/>
    <property type="match status" value="1"/>
</dbReference>
<keyword evidence="5" id="KW-0548">Nucleotidyltransferase</keyword>
<dbReference type="AlphaFoldDB" id="A0A6L2M2V3"/>
<accession>A0A6L2M2V3</accession>
<protein>
    <submittedName>
        <fullName evidence="5">Reverse transcriptase domain-containing protein</fullName>
    </submittedName>
</protein>
<dbReference type="FunFam" id="3.10.20.370:FF:000001">
    <property type="entry name" value="Retrovirus-related Pol polyprotein from transposon 17.6-like protein"/>
    <property type="match status" value="1"/>
</dbReference>
<dbReference type="CDD" id="cd09274">
    <property type="entry name" value="RNase_HI_RT_Ty3"/>
    <property type="match status" value="1"/>
</dbReference>
<dbReference type="InterPro" id="IPR043128">
    <property type="entry name" value="Rev_trsase/Diguanyl_cyclase"/>
</dbReference>
<dbReference type="InterPro" id="IPR000477">
    <property type="entry name" value="RT_dom"/>
</dbReference>
<feature type="region of interest" description="Disordered" evidence="2">
    <location>
        <begin position="584"/>
        <end position="639"/>
    </location>
</feature>
<dbReference type="EMBL" id="BKCJ010005730">
    <property type="protein sequence ID" value="GEU68338.1"/>
    <property type="molecule type" value="Genomic_DNA"/>
</dbReference>
<dbReference type="PANTHER" id="PTHR37984">
    <property type="entry name" value="PROTEIN CBG26694"/>
    <property type="match status" value="1"/>
</dbReference>
<evidence type="ECO:0000256" key="2">
    <source>
        <dbReference type="SAM" id="MobiDB-lite"/>
    </source>
</evidence>
<keyword evidence="5" id="KW-0808">Transferase</keyword>